<feature type="transmembrane region" description="Helical" evidence="5">
    <location>
        <begin position="28"/>
        <end position="45"/>
    </location>
</feature>
<dbReference type="AlphaFoldDB" id="A0A059F781"/>
<evidence type="ECO:0000256" key="5">
    <source>
        <dbReference type="SAM" id="Phobius"/>
    </source>
</evidence>
<dbReference type="OrthoDB" id="4391260at2"/>
<evidence type="ECO:0000313" key="7">
    <source>
        <dbReference type="EMBL" id="KCZ86456.1"/>
    </source>
</evidence>
<comment type="caution">
    <text evidence="7">The sequence shown here is derived from an EMBL/GenBank/DDBJ whole genome shotgun (WGS) entry which is preliminary data.</text>
</comment>
<dbReference type="PANTHER" id="PTHR37422:SF13">
    <property type="entry name" value="LIPOPOLYSACCHARIDE BIOSYNTHESIS PROTEIN PA4999-RELATED"/>
    <property type="match status" value="1"/>
</dbReference>
<dbReference type="EMBL" id="ARYJ01000014">
    <property type="protein sequence ID" value="KCZ86456.1"/>
    <property type="molecule type" value="Genomic_DNA"/>
</dbReference>
<dbReference type="eggNOG" id="COG3307">
    <property type="taxonomic scope" value="Bacteria"/>
</dbReference>
<feature type="transmembrane region" description="Helical" evidence="5">
    <location>
        <begin position="107"/>
        <end position="125"/>
    </location>
</feature>
<dbReference type="InterPro" id="IPR007016">
    <property type="entry name" value="O-antigen_ligase-rel_domated"/>
</dbReference>
<evidence type="ECO:0000256" key="4">
    <source>
        <dbReference type="ARBA" id="ARBA00023136"/>
    </source>
</evidence>
<keyword evidence="2 5" id="KW-0812">Transmembrane</keyword>
<dbReference type="PANTHER" id="PTHR37422">
    <property type="entry name" value="TEICHURONIC ACID BIOSYNTHESIS PROTEIN TUAE"/>
    <property type="match status" value="1"/>
</dbReference>
<dbReference type="InterPro" id="IPR051533">
    <property type="entry name" value="WaaL-like"/>
</dbReference>
<dbReference type="PATRIC" id="fig|1280952.3.peg.3166"/>
<comment type="subcellular location">
    <subcellularLocation>
        <location evidence="1">Membrane</location>
        <topology evidence="1">Multi-pass membrane protein</topology>
    </subcellularLocation>
</comment>
<dbReference type="RefSeq" id="WP_035584021.1">
    <property type="nucleotide sequence ID" value="NZ_ARYJ01000014.1"/>
</dbReference>
<feature type="transmembrane region" description="Helical" evidence="5">
    <location>
        <begin position="185"/>
        <end position="204"/>
    </location>
</feature>
<keyword evidence="3 5" id="KW-1133">Transmembrane helix</keyword>
<gene>
    <name evidence="7" type="ORF">HJA_15829</name>
</gene>
<feature type="domain" description="O-antigen ligase-related" evidence="6">
    <location>
        <begin position="197"/>
        <end position="349"/>
    </location>
</feature>
<keyword evidence="8" id="KW-1185">Reference proteome</keyword>
<evidence type="ECO:0000256" key="3">
    <source>
        <dbReference type="ARBA" id="ARBA00022989"/>
    </source>
</evidence>
<dbReference type="Proteomes" id="UP000024816">
    <property type="component" value="Unassembled WGS sequence"/>
</dbReference>
<feature type="transmembrane region" description="Helical" evidence="5">
    <location>
        <begin position="79"/>
        <end position="95"/>
    </location>
</feature>
<name>A0A059F781_9PROT</name>
<sequence length="434" mass="48135">MNVMSRKMKVTEDTTLVWAKVFSEDKSAPIWFQFIVTAWFFATYIDFPAVTAVRYLLVLALFGVIALKSSTVLPNIVRAWPLFVLPAFATSSILWSPYPSEALKQGVYFILTPLFIITIISVLDARRAMRCLMFAGWITSFMVLAKFSSIDSGGPYPSKNYVALQMNFMMLLSLAAALNKNELTWIRLAALPFIPLGILFVIAANSATNLVLGAAGIMGLIALRVLWVDIGGIKNARSLLFLSGIVFIFAILTVALAMPGEDFVDDVLQALGKDGTLSGRTEIWAAGRVVQDQNPIFGTGLSGFWQPDNGAAQSINYYDFKPYGTVLTFHNSYMEVRVHLGLIGWALYIGTWIWQGQRAIRNWMVSRDLEASALLMLLLLVFITTFTESTPWGVFNTPVNIMLLASTAAFSSHRRKFEGYIPVKVSDTSVRPAR</sequence>
<feature type="transmembrane region" description="Helical" evidence="5">
    <location>
        <begin position="161"/>
        <end position="178"/>
    </location>
</feature>
<dbReference type="Pfam" id="PF04932">
    <property type="entry name" value="Wzy_C"/>
    <property type="match status" value="1"/>
</dbReference>
<dbReference type="GO" id="GO:0016020">
    <property type="term" value="C:membrane"/>
    <property type="evidence" value="ECO:0007669"/>
    <property type="project" value="UniProtKB-SubCell"/>
</dbReference>
<proteinExistence type="predicted"/>
<evidence type="ECO:0000256" key="2">
    <source>
        <dbReference type="ARBA" id="ARBA00022692"/>
    </source>
</evidence>
<feature type="transmembrane region" description="Helical" evidence="5">
    <location>
        <begin position="51"/>
        <end position="67"/>
    </location>
</feature>
<evidence type="ECO:0000256" key="1">
    <source>
        <dbReference type="ARBA" id="ARBA00004141"/>
    </source>
</evidence>
<feature type="transmembrane region" description="Helical" evidence="5">
    <location>
        <begin position="336"/>
        <end position="356"/>
    </location>
</feature>
<feature type="transmembrane region" description="Helical" evidence="5">
    <location>
        <begin position="239"/>
        <end position="258"/>
    </location>
</feature>
<feature type="transmembrane region" description="Helical" evidence="5">
    <location>
        <begin position="132"/>
        <end position="149"/>
    </location>
</feature>
<evidence type="ECO:0000313" key="8">
    <source>
        <dbReference type="Proteomes" id="UP000024816"/>
    </source>
</evidence>
<evidence type="ECO:0000259" key="6">
    <source>
        <dbReference type="Pfam" id="PF04932"/>
    </source>
</evidence>
<feature type="transmembrane region" description="Helical" evidence="5">
    <location>
        <begin position="368"/>
        <end position="386"/>
    </location>
</feature>
<protein>
    <submittedName>
        <fullName evidence="7">Putative O-antigen polymerase</fullName>
    </submittedName>
</protein>
<accession>A0A059F781</accession>
<feature type="transmembrane region" description="Helical" evidence="5">
    <location>
        <begin position="210"/>
        <end position="227"/>
    </location>
</feature>
<keyword evidence="4 5" id="KW-0472">Membrane</keyword>
<organism evidence="7 8">
    <name type="scientific">Hyphomonas jannaschiana VP2</name>
    <dbReference type="NCBI Taxonomy" id="1280952"/>
    <lineage>
        <taxon>Bacteria</taxon>
        <taxon>Pseudomonadati</taxon>
        <taxon>Pseudomonadota</taxon>
        <taxon>Alphaproteobacteria</taxon>
        <taxon>Hyphomonadales</taxon>
        <taxon>Hyphomonadaceae</taxon>
        <taxon>Hyphomonas</taxon>
    </lineage>
</organism>
<reference evidence="7 8" key="1">
    <citation type="journal article" date="2014" name="Antonie Van Leeuwenhoek">
        <title>Hyphomonas beringensis sp. nov. and Hyphomonas chukchiensis sp. nov., isolated from surface seawater of the Bering Sea and Chukchi Sea.</title>
        <authorList>
            <person name="Li C."/>
            <person name="Lai Q."/>
            <person name="Li G."/>
            <person name="Dong C."/>
            <person name="Wang J."/>
            <person name="Liao Y."/>
            <person name="Shao Z."/>
        </authorList>
    </citation>
    <scope>NUCLEOTIDE SEQUENCE [LARGE SCALE GENOMIC DNA]</scope>
    <source>
        <strain evidence="7 8">VP2</strain>
    </source>
</reference>
<dbReference type="STRING" id="1280952.HJA_15829"/>